<dbReference type="AlphaFoldDB" id="A0A5M4FBH6"/>
<dbReference type="InterPro" id="IPR006683">
    <property type="entry name" value="Thioestr_dom"/>
</dbReference>
<evidence type="ECO:0000256" key="2">
    <source>
        <dbReference type="ARBA" id="ARBA00022801"/>
    </source>
</evidence>
<evidence type="ECO:0000259" key="3">
    <source>
        <dbReference type="Pfam" id="PF03061"/>
    </source>
</evidence>
<dbReference type="CDD" id="cd03443">
    <property type="entry name" value="PaaI_thioesterase"/>
    <property type="match status" value="1"/>
</dbReference>
<comment type="caution">
    <text evidence="4">The sequence shown here is derived from an EMBL/GenBank/DDBJ whole genome shotgun (WGS) entry which is preliminary data.</text>
</comment>
<evidence type="ECO:0000313" key="5">
    <source>
        <dbReference type="Proteomes" id="UP000380867"/>
    </source>
</evidence>
<dbReference type="InterPro" id="IPR003736">
    <property type="entry name" value="PAAI_dom"/>
</dbReference>
<dbReference type="PANTHER" id="PTHR21660">
    <property type="entry name" value="THIOESTERASE SUPERFAMILY MEMBER-RELATED"/>
    <property type="match status" value="1"/>
</dbReference>
<comment type="similarity">
    <text evidence="1">Belongs to the thioesterase PaaI family.</text>
</comment>
<gene>
    <name evidence="4" type="ORF">ESP70_015710</name>
</gene>
<dbReference type="EMBL" id="SDPQ02000003">
    <property type="protein sequence ID" value="KAA1395597.1"/>
    <property type="molecule type" value="Genomic_DNA"/>
</dbReference>
<dbReference type="InterPro" id="IPR029069">
    <property type="entry name" value="HotDog_dom_sf"/>
</dbReference>
<evidence type="ECO:0000256" key="1">
    <source>
        <dbReference type="ARBA" id="ARBA00008324"/>
    </source>
</evidence>
<dbReference type="Pfam" id="PF03061">
    <property type="entry name" value="4HBT"/>
    <property type="match status" value="1"/>
</dbReference>
<dbReference type="Gene3D" id="3.10.129.10">
    <property type="entry name" value="Hotdog Thioesterase"/>
    <property type="match status" value="1"/>
</dbReference>
<accession>A0A5M4FBH6</accession>
<dbReference type="InterPro" id="IPR039298">
    <property type="entry name" value="ACOT13"/>
</dbReference>
<dbReference type="SUPFAM" id="SSF54637">
    <property type="entry name" value="Thioesterase/thiol ester dehydrase-isomerase"/>
    <property type="match status" value="1"/>
</dbReference>
<name>A0A5M4FBH6_9ACTN</name>
<sequence>MAGALTLGPIGALRHEALVDQEREPLGEHVPRNAEVLLQCVEPTNTVEQVTDHQHGPAVAQDLRRPRDRARAGVVVGHRGPGSAGFGFHTQMVRCWDPYEKRRDMTLDQAAQQKTITWVDPRPQALEALTMSGLDYLQAMIDGRFPAPPIASHINLDLVSVSPGVAVMTATPDESHYNPIGSVHGGFAATLLDSVCGCAVQSTLPAGMAYTTLDLSINYLRGMTTETGLVTGEGRVTKPGSRAAFVEADIKDAAGRLLATATSTCLVFTP</sequence>
<reference evidence="4" key="1">
    <citation type="submission" date="2019-09" db="EMBL/GenBank/DDBJ databases">
        <authorList>
            <person name="Li J."/>
        </authorList>
    </citation>
    <scope>NUCLEOTIDE SEQUENCE [LARGE SCALE GENOMIC DNA]</scope>
    <source>
        <strain evidence="4">JCM 14732</strain>
    </source>
</reference>
<dbReference type="OrthoDB" id="9813282at2"/>
<dbReference type="PANTHER" id="PTHR21660:SF1">
    <property type="entry name" value="ACYL-COENZYME A THIOESTERASE 13"/>
    <property type="match status" value="1"/>
</dbReference>
<dbReference type="Proteomes" id="UP000380867">
    <property type="component" value="Unassembled WGS sequence"/>
</dbReference>
<feature type="domain" description="Thioesterase" evidence="3">
    <location>
        <begin position="181"/>
        <end position="258"/>
    </location>
</feature>
<proteinExistence type="inferred from homology"/>
<evidence type="ECO:0000313" key="4">
    <source>
        <dbReference type="EMBL" id="KAA1395597.1"/>
    </source>
</evidence>
<keyword evidence="2" id="KW-0378">Hydrolase</keyword>
<keyword evidence="5" id="KW-1185">Reference proteome</keyword>
<organism evidence="4 5">
    <name type="scientific">Aeromicrobium ginsengisoli</name>
    <dbReference type="NCBI Taxonomy" id="363867"/>
    <lineage>
        <taxon>Bacteria</taxon>
        <taxon>Bacillati</taxon>
        <taxon>Actinomycetota</taxon>
        <taxon>Actinomycetes</taxon>
        <taxon>Propionibacteriales</taxon>
        <taxon>Nocardioidaceae</taxon>
        <taxon>Aeromicrobium</taxon>
    </lineage>
</organism>
<dbReference type="NCBIfam" id="TIGR00369">
    <property type="entry name" value="unchar_dom_1"/>
    <property type="match status" value="1"/>
</dbReference>
<dbReference type="GO" id="GO:0047617">
    <property type="term" value="F:fatty acyl-CoA hydrolase activity"/>
    <property type="evidence" value="ECO:0007669"/>
    <property type="project" value="InterPro"/>
</dbReference>
<protein>
    <submittedName>
        <fullName evidence="4">PaaI family thioesterase</fullName>
    </submittedName>
</protein>